<dbReference type="HOGENOM" id="CLU_2141314_0_0_7"/>
<proteinExistence type="predicted"/>
<keyword evidence="3" id="KW-1185">Reference proteome</keyword>
<organism evidence="2 3">
    <name type="scientific">Entotheonella factor</name>
    <dbReference type="NCBI Taxonomy" id="1429438"/>
    <lineage>
        <taxon>Bacteria</taxon>
        <taxon>Pseudomonadati</taxon>
        <taxon>Nitrospinota/Tectimicrobiota group</taxon>
        <taxon>Candidatus Tectimicrobiota</taxon>
        <taxon>Candidatus Entotheonellia</taxon>
        <taxon>Candidatus Entotheonellales</taxon>
        <taxon>Candidatus Entotheonellaceae</taxon>
        <taxon>Candidatus Entotheonella</taxon>
    </lineage>
</organism>
<gene>
    <name evidence="2" type="ORF">ETSY1_21795</name>
</gene>
<evidence type="ECO:0000259" key="1">
    <source>
        <dbReference type="Pfam" id="PF24348"/>
    </source>
</evidence>
<reference evidence="2 3" key="1">
    <citation type="journal article" date="2014" name="Nature">
        <title>An environmental bacterial taxon with a large and distinct metabolic repertoire.</title>
        <authorList>
            <person name="Wilson M.C."/>
            <person name="Mori T."/>
            <person name="Ruckert C."/>
            <person name="Uria A.R."/>
            <person name="Helf M.J."/>
            <person name="Takada K."/>
            <person name="Gernert C."/>
            <person name="Steffens U.A."/>
            <person name="Heycke N."/>
            <person name="Schmitt S."/>
            <person name="Rinke C."/>
            <person name="Helfrich E.J."/>
            <person name="Brachmann A.O."/>
            <person name="Gurgui C."/>
            <person name="Wakimoto T."/>
            <person name="Kracht M."/>
            <person name="Crusemann M."/>
            <person name="Hentschel U."/>
            <person name="Abe I."/>
            <person name="Matsunaga S."/>
            <person name="Kalinowski J."/>
            <person name="Takeyama H."/>
            <person name="Piel J."/>
        </authorList>
    </citation>
    <scope>NUCLEOTIDE SEQUENCE [LARGE SCALE GENOMIC DNA]</scope>
    <source>
        <strain evidence="3">TSY1</strain>
    </source>
</reference>
<sequence length="112" mass="12347">MAVRLDKPWMPLTEEHVAKLAGHLGVYQLANASGDIVYIGMAGGHSLHGLKGELLQALQSPPAGAQQFRCEVNMAYRTRYVELLQAYQHDHGHLPAGNVDIDERHLGRLRLG</sequence>
<dbReference type="Proteomes" id="UP000019141">
    <property type="component" value="Unassembled WGS sequence"/>
</dbReference>
<evidence type="ECO:0000313" key="2">
    <source>
        <dbReference type="EMBL" id="ETW97652.1"/>
    </source>
</evidence>
<dbReference type="AlphaFoldDB" id="W4LI42"/>
<evidence type="ECO:0000313" key="3">
    <source>
        <dbReference type="Proteomes" id="UP000019141"/>
    </source>
</evidence>
<name>W4LI42_ENTF1</name>
<dbReference type="EMBL" id="AZHW01000637">
    <property type="protein sequence ID" value="ETW97652.1"/>
    <property type="molecule type" value="Genomic_DNA"/>
</dbReference>
<dbReference type="InterPro" id="IPR055930">
    <property type="entry name" value="DUF7508"/>
</dbReference>
<dbReference type="Pfam" id="PF24348">
    <property type="entry name" value="DUF7508"/>
    <property type="match status" value="1"/>
</dbReference>
<accession>W4LI42</accession>
<protein>
    <recommendedName>
        <fullName evidence="1">DUF7508 domain-containing protein</fullName>
    </recommendedName>
</protein>
<comment type="caution">
    <text evidence="2">The sequence shown here is derived from an EMBL/GenBank/DDBJ whole genome shotgun (WGS) entry which is preliminary data.</text>
</comment>
<feature type="domain" description="DUF7508" evidence="1">
    <location>
        <begin position="4"/>
        <end position="88"/>
    </location>
</feature>